<evidence type="ECO:0000313" key="7">
    <source>
        <dbReference type="Proteomes" id="UP000001997"/>
    </source>
</evidence>
<dbReference type="OrthoDB" id="3562353at2759"/>
<dbReference type="PANTHER" id="PTHR43791:SF70">
    <property type="entry name" value="MAJOR FACILITATOR SUPERFAMILY (MFS) PROFILE DOMAIN-CONTAINING PROTEIN"/>
    <property type="match status" value="1"/>
</dbReference>
<evidence type="ECO:0000256" key="2">
    <source>
        <dbReference type="ARBA" id="ARBA00022448"/>
    </source>
</evidence>
<keyword evidence="4" id="KW-1133">Transmembrane helix</keyword>
<keyword evidence="3" id="KW-0812">Transmembrane</keyword>
<dbReference type="EMBL" id="CH408161">
    <property type="protein sequence ID" value="EDK41077.2"/>
    <property type="molecule type" value="Genomic_DNA"/>
</dbReference>
<keyword evidence="7" id="KW-1185">Reference proteome</keyword>
<dbReference type="KEGG" id="pgu:PGUG_05175"/>
<proteinExistence type="predicted"/>
<gene>
    <name evidence="6" type="ORF">PGUG_05175</name>
</gene>
<dbReference type="InParanoid" id="A5DPH4"/>
<dbReference type="VEuPathDB" id="FungiDB:PGUG_05175"/>
<evidence type="ECO:0000256" key="3">
    <source>
        <dbReference type="ARBA" id="ARBA00022692"/>
    </source>
</evidence>
<reference evidence="6 7" key="1">
    <citation type="journal article" date="2009" name="Nature">
        <title>Evolution of pathogenicity and sexual reproduction in eight Candida genomes.</title>
        <authorList>
            <person name="Butler G."/>
            <person name="Rasmussen M.D."/>
            <person name="Lin M.F."/>
            <person name="Santos M.A."/>
            <person name="Sakthikumar S."/>
            <person name="Munro C.A."/>
            <person name="Rheinbay E."/>
            <person name="Grabherr M."/>
            <person name="Forche A."/>
            <person name="Reedy J.L."/>
            <person name="Agrafioti I."/>
            <person name="Arnaud M.B."/>
            <person name="Bates S."/>
            <person name="Brown A.J."/>
            <person name="Brunke S."/>
            <person name="Costanzo M.C."/>
            <person name="Fitzpatrick D.A."/>
            <person name="de Groot P.W."/>
            <person name="Harris D."/>
            <person name="Hoyer L.L."/>
            <person name="Hube B."/>
            <person name="Klis F.M."/>
            <person name="Kodira C."/>
            <person name="Lennard N."/>
            <person name="Logue M.E."/>
            <person name="Martin R."/>
            <person name="Neiman A.M."/>
            <person name="Nikolaou E."/>
            <person name="Quail M.A."/>
            <person name="Quinn J."/>
            <person name="Santos M.C."/>
            <person name="Schmitzberger F.F."/>
            <person name="Sherlock G."/>
            <person name="Shah P."/>
            <person name="Silverstein K.A."/>
            <person name="Skrzypek M.S."/>
            <person name="Soll D."/>
            <person name="Staggs R."/>
            <person name="Stansfield I."/>
            <person name="Stumpf M.P."/>
            <person name="Sudbery P.E."/>
            <person name="Srikantha T."/>
            <person name="Zeng Q."/>
            <person name="Berman J."/>
            <person name="Berriman M."/>
            <person name="Heitman J."/>
            <person name="Gow N.A."/>
            <person name="Lorenz M.C."/>
            <person name="Birren B.W."/>
            <person name="Kellis M."/>
            <person name="Cuomo C.A."/>
        </authorList>
    </citation>
    <scope>NUCLEOTIDE SEQUENCE [LARGE SCALE GENOMIC DNA]</scope>
    <source>
        <strain evidence="7">ATCC 6260 / CBS 566 / DSM 6381 / JCM 1539 / NBRC 10279 / NRRL Y-324</strain>
    </source>
</reference>
<dbReference type="AlphaFoldDB" id="A5DPH4"/>
<evidence type="ECO:0000313" key="6">
    <source>
        <dbReference type="EMBL" id="EDK41077.2"/>
    </source>
</evidence>
<dbReference type="InterPro" id="IPR036259">
    <property type="entry name" value="MFS_trans_sf"/>
</dbReference>
<dbReference type="RefSeq" id="XP_001482155.2">
    <property type="nucleotide sequence ID" value="XM_001482105.1"/>
</dbReference>
<keyword evidence="2" id="KW-0813">Transport</keyword>
<dbReference type="PANTHER" id="PTHR43791">
    <property type="entry name" value="PERMEASE-RELATED"/>
    <property type="match status" value="1"/>
</dbReference>
<dbReference type="GO" id="GO:0016020">
    <property type="term" value="C:membrane"/>
    <property type="evidence" value="ECO:0007669"/>
    <property type="project" value="UniProtKB-SubCell"/>
</dbReference>
<evidence type="ECO:0000256" key="5">
    <source>
        <dbReference type="ARBA" id="ARBA00023136"/>
    </source>
</evidence>
<evidence type="ECO:0000256" key="4">
    <source>
        <dbReference type="ARBA" id="ARBA00022989"/>
    </source>
</evidence>
<dbReference type="GO" id="GO:0022857">
    <property type="term" value="F:transmembrane transporter activity"/>
    <property type="evidence" value="ECO:0007669"/>
    <property type="project" value="TreeGrafter"/>
</dbReference>
<organism evidence="6 7">
    <name type="scientific">Meyerozyma guilliermondii (strain ATCC 6260 / CBS 566 / DSM 6381 / JCM 1539 / NBRC 10279 / NRRL Y-324)</name>
    <name type="common">Yeast</name>
    <name type="synonym">Candida guilliermondii</name>
    <dbReference type="NCBI Taxonomy" id="294746"/>
    <lineage>
        <taxon>Eukaryota</taxon>
        <taxon>Fungi</taxon>
        <taxon>Dikarya</taxon>
        <taxon>Ascomycota</taxon>
        <taxon>Saccharomycotina</taxon>
        <taxon>Pichiomycetes</taxon>
        <taxon>Debaryomycetaceae</taxon>
        <taxon>Meyerozyma</taxon>
    </lineage>
</organism>
<keyword evidence="5" id="KW-0472">Membrane</keyword>
<accession>A5DPH4</accession>
<dbReference type="HOGENOM" id="CLU_1949604_0_0_1"/>
<dbReference type="Proteomes" id="UP000001997">
    <property type="component" value="Unassembled WGS sequence"/>
</dbReference>
<sequence length="129" mass="14706">MDSKNMFEVETKSVENKNLSQEKSNVDVALEVLGDLDHVEYTPEEEKKVLLKIDLHLMTFMIGSYILQFLDKNALSNSSVFGLSGDLHLEGQQYSWAGSIFYFGYLIGQPIASRCFQWFPSQSMLELVL</sequence>
<evidence type="ECO:0008006" key="8">
    <source>
        <dbReference type="Google" id="ProtNLM"/>
    </source>
</evidence>
<evidence type="ECO:0000256" key="1">
    <source>
        <dbReference type="ARBA" id="ARBA00004141"/>
    </source>
</evidence>
<dbReference type="SUPFAM" id="SSF103473">
    <property type="entry name" value="MFS general substrate transporter"/>
    <property type="match status" value="1"/>
</dbReference>
<dbReference type="Gene3D" id="1.20.1250.20">
    <property type="entry name" value="MFS general substrate transporter like domains"/>
    <property type="match status" value="1"/>
</dbReference>
<dbReference type="GeneID" id="5123995"/>
<name>A5DPH4_PICGU</name>
<comment type="subcellular location">
    <subcellularLocation>
        <location evidence="1">Membrane</location>
        <topology evidence="1">Multi-pass membrane protein</topology>
    </subcellularLocation>
</comment>
<protein>
    <recommendedName>
        <fullName evidence="8">Major facilitator superfamily (MFS) profile domain-containing protein</fullName>
    </recommendedName>
</protein>
<dbReference type="eggNOG" id="KOG2533">
    <property type="taxonomic scope" value="Eukaryota"/>
</dbReference>